<dbReference type="EMBL" id="CM023487">
    <property type="protein sequence ID" value="KAH6925123.1"/>
    <property type="molecule type" value="Genomic_DNA"/>
</dbReference>
<proteinExistence type="predicted"/>
<sequence>MCSKKLDDAVCVQIFWNAGCQMVALNFQTPDLPMQLNQGKFEYNGGCGYLLKPDFMRRADKTFDPVCGVARGWCDCGPMLGASAVGPVPVGQEGGHVVLPDLAVIRIAVYDENGKMLGQRILPMDGLQAGYRHVSLRTEGNFPMSLAMLFICIELKIYVPDGLGDLMDALSDPRAFLSAQEKRLVQMRAMGIEEADILVNRPELGSQQKKDDEKREEWRVEAITAEALRAEKEYIKLRRKQMKELEALRKRHHKDKQHMQKQQCLAVEKLLPKDSGDDSGTAASEDCAVRSLVVNQMHQWSSLLASQRSQEWELLRQQLNQQGALLRTLMLKAQAAQMKQLDAKFERQGTFLENKEMKTKQAKVSVETAREVSSDKTLRNKAERERRLREKNSNNTKKFIEERKSAALKQSKERERLKKVHEKQLHDLQREIDNGLELYNTAELEYKLCAKLECFV</sequence>
<name>A0ACB7RR73_HYAAI</name>
<comment type="caution">
    <text evidence="1">The sequence shown here is derived from an EMBL/GenBank/DDBJ whole genome shotgun (WGS) entry which is preliminary data.</text>
</comment>
<evidence type="ECO:0000313" key="1">
    <source>
        <dbReference type="EMBL" id="KAH6925123.1"/>
    </source>
</evidence>
<gene>
    <name evidence="1" type="ORF">HPB50_001169</name>
</gene>
<keyword evidence="2" id="KW-1185">Reference proteome</keyword>
<evidence type="ECO:0000313" key="2">
    <source>
        <dbReference type="Proteomes" id="UP000821845"/>
    </source>
</evidence>
<reference evidence="1" key="1">
    <citation type="submission" date="2020-05" db="EMBL/GenBank/DDBJ databases">
        <title>Large-scale comparative analyses of tick genomes elucidate their genetic diversity and vector capacities.</title>
        <authorList>
            <person name="Jia N."/>
            <person name="Wang J."/>
            <person name="Shi W."/>
            <person name="Du L."/>
            <person name="Sun Y."/>
            <person name="Zhan W."/>
            <person name="Jiang J."/>
            <person name="Wang Q."/>
            <person name="Zhang B."/>
            <person name="Ji P."/>
            <person name="Sakyi L.B."/>
            <person name="Cui X."/>
            <person name="Yuan T."/>
            <person name="Jiang B."/>
            <person name="Yang W."/>
            <person name="Lam T.T.-Y."/>
            <person name="Chang Q."/>
            <person name="Ding S."/>
            <person name="Wang X."/>
            <person name="Zhu J."/>
            <person name="Ruan X."/>
            <person name="Zhao L."/>
            <person name="Wei J."/>
            <person name="Que T."/>
            <person name="Du C."/>
            <person name="Cheng J."/>
            <person name="Dai P."/>
            <person name="Han X."/>
            <person name="Huang E."/>
            <person name="Gao Y."/>
            <person name="Liu J."/>
            <person name="Shao H."/>
            <person name="Ye R."/>
            <person name="Li L."/>
            <person name="Wei W."/>
            <person name="Wang X."/>
            <person name="Wang C."/>
            <person name="Yang T."/>
            <person name="Huo Q."/>
            <person name="Li W."/>
            <person name="Guo W."/>
            <person name="Chen H."/>
            <person name="Zhou L."/>
            <person name="Ni X."/>
            <person name="Tian J."/>
            <person name="Zhou Y."/>
            <person name="Sheng Y."/>
            <person name="Liu T."/>
            <person name="Pan Y."/>
            <person name="Xia L."/>
            <person name="Li J."/>
            <person name="Zhao F."/>
            <person name="Cao W."/>
        </authorList>
    </citation>
    <scope>NUCLEOTIDE SEQUENCE</scope>
    <source>
        <strain evidence="1">Hyas-2018</strain>
    </source>
</reference>
<dbReference type="Proteomes" id="UP000821845">
    <property type="component" value="Chromosome 7"/>
</dbReference>
<protein>
    <submittedName>
        <fullName evidence="1">Uncharacterized protein</fullName>
    </submittedName>
</protein>
<organism evidence="1 2">
    <name type="scientific">Hyalomma asiaticum</name>
    <name type="common">Tick</name>
    <dbReference type="NCBI Taxonomy" id="266040"/>
    <lineage>
        <taxon>Eukaryota</taxon>
        <taxon>Metazoa</taxon>
        <taxon>Ecdysozoa</taxon>
        <taxon>Arthropoda</taxon>
        <taxon>Chelicerata</taxon>
        <taxon>Arachnida</taxon>
        <taxon>Acari</taxon>
        <taxon>Parasitiformes</taxon>
        <taxon>Ixodida</taxon>
        <taxon>Ixodoidea</taxon>
        <taxon>Ixodidae</taxon>
        <taxon>Hyalomminae</taxon>
        <taxon>Hyalomma</taxon>
    </lineage>
</organism>
<accession>A0ACB7RR73</accession>